<protein>
    <recommendedName>
        <fullName evidence="3">F-box domain-containing protein</fullName>
    </recommendedName>
</protein>
<evidence type="ECO:0000313" key="2">
    <source>
        <dbReference type="Proteomes" id="UP000266673"/>
    </source>
</evidence>
<evidence type="ECO:0008006" key="3">
    <source>
        <dbReference type="Google" id="ProtNLM"/>
    </source>
</evidence>
<accession>A0A397W798</accession>
<gene>
    <name evidence="1" type="ORF">C2G38_2027104</name>
</gene>
<dbReference type="STRING" id="44941.A0A397W798"/>
<organism evidence="1 2">
    <name type="scientific">Gigaspora rosea</name>
    <dbReference type="NCBI Taxonomy" id="44941"/>
    <lineage>
        <taxon>Eukaryota</taxon>
        <taxon>Fungi</taxon>
        <taxon>Fungi incertae sedis</taxon>
        <taxon>Mucoromycota</taxon>
        <taxon>Glomeromycotina</taxon>
        <taxon>Glomeromycetes</taxon>
        <taxon>Diversisporales</taxon>
        <taxon>Gigasporaceae</taxon>
        <taxon>Gigaspora</taxon>
    </lineage>
</organism>
<evidence type="ECO:0000313" key="1">
    <source>
        <dbReference type="EMBL" id="RIB30148.1"/>
    </source>
</evidence>
<proteinExistence type="predicted"/>
<dbReference type="Proteomes" id="UP000266673">
    <property type="component" value="Unassembled WGS sequence"/>
</dbReference>
<dbReference type="OrthoDB" id="2404637at2759"/>
<comment type="caution">
    <text evidence="1">The sequence shown here is derived from an EMBL/GenBank/DDBJ whole genome shotgun (WGS) entry which is preliminary data.</text>
</comment>
<keyword evidence="2" id="KW-1185">Reference proteome</keyword>
<name>A0A397W798_9GLOM</name>
<dbReference type="EMBL" id="QKWP01000020">
    <property type="protein sequence ID" value="RIB30148.1"/>
    <property type="molecule type" value="Genomic_DNA"/>
</dbReference>
<reference evidence="1 2" key="1">
    <citation type="submission" date="2018-06" db="EMBL/GenBank/DDBJ databases">
        <title>Comparative genomics reveals the genomic features of Rhizophagus irregularis, R. cerebriforme, R. diaphanum and Gigaspora rosea, and their symbiotic lifestyle signature.</title>
        <authorList>
            <person name="Morin E."/>
            <person name="San Clemente H."/>
            <person name="Chen E.C.H."/>
            <person name="De La Providencia I."/>
            <person name="Hainaut M."/>
            <person name="Kuo A."/>
            <person name="Kohler A."/>
            <person name="Murat C."/>
            <person name="Tang N."/>
            <person name="Roy S."/>
            <person name="Loubradou J."/>
            <person name="Henrissat B."/>
            <person name="Grigoriev I.V."/>
            <person name="Corradi N."/>
            <person name="Roux C."/>
            <person name="Martin F.M."/>
        </authorList>
    </citation>
    <scope>NUCLEOTIDE SEQUENCE [LARGE SCALE GENOMIC DNA]</scope>
    <source>
        <strain evidence="1 2">DAOM 194757</strain>
    </source>
</reference>
<sequence>MSNHTPSEILNSIFLEIYNDRFLPYNQKIHYLYNCLLVNRLWCKNAISLLWSIVFAFNLKKKTSKNRITIVDTCLKFINKEQQTELLKFGIHIDTTTPSLFNYPSFIKDIKFEVLLLDVRDWTFTKHSFDADRNLILRILLEVLTENGTNLVCFVSDHLSLDLCDIGIAENERLPLKELTILGNKNVKNMFEHVVNCG</sequence>
<dbReference type="AlphaFoldDB" id="A0A397W798"/>